<dbReference type="OrthoDB" id="2933491at2"/>
<feature type="domain" description="Peptidoglycan binding-like" evidence="2">
    <location>
        <begin position="126"/>
        <end position="182"/>
    </location>
</feature>
<protein>
    <recommendedName>
        <fullName evidence="2">Peptidoglycan binding-like domain-containing protein</fullName>
    </recommendedName>
</protein>
<keyword evidence="1" id="KW-0732">Signal</keyword>
<evidence type="ECO:0000313" key="4">
    <source>
        <dbReference type="Proteomes" id="UP000018890"/>
    </source>
</evidence>
<dbReference type="Pfam" id="PF01471">
    <property type="entry name" value="PG_binding_1"/>
    <property type="match status" value="2"/>
</dbReference>
<comment type="caution">
    <text evidence="3">The sequence shown here is derived from an EMBL/GenBank/DDBJ whole genome shotgun (WGS) entry which is preliminary data.</text>
</comment>
<sequence length="188" mass="19857">MNKWKMISATMLTASVLLLGIPATGVGAEIASNVAIFDLASAGVLKEGSRGENVKIMQRGLNKAMGAELTEDGIFGPNTKTAVLAFQKSKKELANDGVYGPATHAALSKEVNSFGFAEGVLKVGSRGEAVKTLQKGLKDMSYDVSVDGVYGPKTKEAVISFQKRFPELTNDGVFGPKTKAVMDKVLND</sequence>
<reference evidence="3" key="1">
    <citation type="journal article" date="2014" name="Genome Announc.">
        <title>Draft Genome Sequences of Three Alkaliphilic Bacillus Strains, Bacillus wakoensis JCM 9140T, Bacillus akibai JCM 9157T, and Bacillus hemicellulosilyticus JCM 9152T.</title>
        <authorList>
            <person name="Yuki M."/>
            <person name="Oshima K."/>
            <person name="Suda W."/>
            <person name="Oshida Y."/>
            <person name="Kitamura K."/>
            <person name="Iida T."/>
            <person name="Hattori M."/>
            <person name="Ohkuma M."/>
        </authorList>
    </citation>
    <scope>NUCLEOTIDE SEQUENCE [LARGE SCALE GENOMIC DNA]</scope>
    <source>
        <strain evidence="3">JCM 9140</strain>
    </source>
</reference>
<dbReference type="EMBL" id="BAUT01000083">
    <property type="protein sequence ID" value="GAE28114.1"/>
    <property type="molecule type" value="Genomic_DNA"/>
</dbReference>
<evidence type="ECO:0000256" key="1">
    <source>
        <dbReference type="SAM" id="SignalP"/>
    </source>
</evidence>
<proteinExistence type="predicted"/>
<dbReference type="Proteomes" id="UP000018890">
    <property type="component" value="Unassembled WGS sequence"/>
</dbReference>
<dbReference type="STRING" id="1236970.JCM9140_4309"/>
<feature type="signal peptide" evidence="1">
    <location>
        <begin position="1"/>
        <end position="27"/>
    </location>
</feature>
<dbReference type="InterPro" id="IPR002477">
    <property type="entry name" value="Peptidoglycan-bd-like"/>
</dbReference>
<name>W4Q9P8_9BACI</name>
<evidence type="ECO:0000313" key="3">
    <source>
        <dbReference type="EMBL" id="GAE28114.1"/>
    </source>
</evidence>
<feature type="chain" id="PRO_5038674736" description="Peptidoglycan binding-like domain-containing protein" evidence="1">
    <location>
        <begin position="28"/>
        <end position="188"/>
    </location>
</feature>
<accession>W4Q9P8</accession>
<dbReference type="SUPFAM" id="SSF47090">
    <property type="entry name" value="PGBD-like"/>
    <property type="match status" value="2"/>
</dbReference>
<evidence type="ECO:0000259" key="2">
    <source>
        <dbReference type="Pfam" id="PF01471"/>
    </source>
</evidence>
<organism evidence="3 4">
    <name type="scientific">Halalkalibacter wakoensis JCM 9140</name>
    <dbReference type="NCBI Taxonomy" id="1236970"/>
    <lineage>
        <taxon>Bacteria</taxon>
        <taxon>Bacillati</taxon>
        <taxon>Bacillota</taxon>
        <taxon>Bacilli</taxon>
        <taxon>Bacillales</taxon>
        <taxon>Bacillaceae</taxon>
        <taxon>Halalkalibacter</taxon>
    </lineage>
</organism>
<dbReference type="InterPro" id="IPR036366">
    <property type="entry name" value="PGBDSf"/>
</dbReference>
<gene>
    <name evidence="3" type="ORF">JCM9140_4309</name>
</gene>
<keyword evidence="4" id="KW-1185">Reference proteome</keyword>
<dbReference type="AlphaFoldDB" id="W4Q9P8"/>
<dbReference type="RefSeq" id="WP_052002387.1">
    <property type="nucleotide sequence ID" value="NZ_BAUT01000083.1"/>
</dbReference>
<dbReference type="InterPro" id="IPR036365">
    <property type="entry name" value="PGBD-like_sf"/>
</dbReference>
<feature type="domain" description="Peptidoglycan binding-like" evidence="2">
    <location>
        <begin position="50"/>
        <end position="107"/>
    </location>
</feature>
<dbReference type="Gene3D" id="1.10.101.10">
    <property type="entry name" value="PGBD-like superfamily/PGBD"/>
    <property type="match status" value="2"/>
</dbReference>